<reference evidence="1 2" key="2">
    <citation type="submission" date="2015-03" db="EMBL/GenBank/DDBJ databases">
        <authorList>
            <person name="Chan K.-G."/>
        </authorList>
    </citation>
    <scope>NUCLEOTIDE SEQUENCE [LARGE SCALE GENOMIC DNA]</scope>
    <source>
        <strain evidence="1 2">RB-25</strain>
    </source>
</reference>
<proteinExistence type="predicted"/>
<gene>
    <name evidence="1" type="ORF">Z042_18635</name>
</gene>
<dbReference type="AlphaFoldDB" id="W0LLL4"/>
<accession>W0LLL4</accession>
<dbReference type="KEGG" id="sfo:Z042_18635"/>
<dbReference type="EMBL" id="CP007044">
    <property type="protein sequence ID" value="AHG22905.1"/>
    <property type="molecule type" value="Genomic_DNA"/>
</dbReference>
<protein>
    <submittedName>
        <fullName evidence="1">Uncharacterized protein</fullName>
    </submittedName>
</protein>
<sequence length="59" mass="6534">MMGRVLEVISPADFTLQPATLRLKNTKNQMAVESSNGAKLNFYSTERQDAANKAECSTR</sequence>
<dbReference type="HOGENOM" id="CLU_2958173_0_0_6"/>
<organism evidence="1 2">
    <name type="scientific">Chania multitudinisentens RB-25</name>
    <dbReference type="NCBI Taxonomy" id="1441930"/>
    <lineage>
        <taxon>Bacteria</taxon>
        <taxon>Pseudomonadati</taxon>
        <taxon>Pseudomonadota</taxon>
        <taxon>Gammaproteobacteria</taxon>
        <taxon>Enterobacterales</taxon>
        <taxon>Yersiniaceae</taxon>
        <taxon>Chania</taxon>
    </lineage>
</organism>
<evidence type="ECO:0000313" key="1">
    <source>
        <dbReference type="EMBL" id="AHG22905.1"/>
    </source>
</evidence>
<dbReference type="Proteomes" id="UP000019030">
    <property type="component" value="Chromosome"/>
</dbReference>
<reference evidence="1 2" key="1">
    <citation type="submission" date="2014-01" db="EMBL/GenBank/DDBJ databases">
        <title>Isolation of Serratia multitudinisentens RB-25 from Ex-Landfill site.</title>
        <authorList>
            <person name="Robson E.H.J."/>
        </authorList>
    </citation>
    <scope>NUCLEOTIDE SEQUENCE [LARGE SCALE GENOMIC DNA]</scope>
    <source>
        <strain evidence="1 2">RB-25</strain>
    </source>
</reference>
<keyword evidence="2" id="KW-1185">Reference proteome</keyword>
<evidence type="ECO:0000313" key="2">
    <source>
        <dbReference type="Proteomes" id="UP000019030"/>
    </source>
</evidence>
<name>W0LLL4_9GAMM</name>